<dbReference type="HOGENOM" id="CLU_090139_2_0_1"/>
<dbReference type="Gene3D" id="4.10.860.130">
    <property type="match status" value="1"/>
</dbReference>
<keyword evidence="2 4" id="KW-0689">Ribosomal protein</keyword>
<dbReference type="eggNOG" id="KOG0400">
    <property type="taxonomic scope" value="Eukaryota"/>
</dbReference>
<dbReference type="InterPro" id="IPR023029">
    <property type="entry name" value="Ribosomal_uS15_arc_euk"/>
</dbReference>
<name>A0A0D9WVH4_9ORYZ</name>
<evidence type="ECO:0008006" key="7">
    <source>
        <dbReference type="Google" id="ProtNLM"/>
    </source>
</evidence>
<evidence type="ECO:0000256" key="1">
    <source>
        <dbReference type="ARBA" id="ARBA00008434"/>
    </source>
</evidence>
<dbReference type="GO" id="GO:0070181">
    <property type="term" value="F:small ribosomal subunit rRNA binding"/>
    <property type="evidence" value="ECO:0007669"/>
    <property type="project" value="TreeGrafter"/>
</dbReference>
<dbReference type="Proteomes" id="UP000032180">
    <property type="component" value="Chromosome 7"/>
</dbReference>
<comment type="similarity">
    <text evidence="1 4">Belongs to the universal ribosomal protein uS15 family.</text>
</comment>
<evidence type="ECO:0000313" key="5">
    <source>
        <dbReference type="EnsemblPlants" id="LPERR07G02730.1"/>
    </source>
</evidence>
<dbReference type="SMART" id="SM01387">
    <property type="entry name" value="Ribosomal_S15"/>
    <property type="match status" value="1"/>
</dbReference>
<dbReference type="GO" id="GO:0022627">
    <property type="term" value="C:cytosolic small ribosomal subunit"/>
    <property type="evidence" value="ECO:0007669"/>
    <property type="project" value="TreeGrafter"/>
</dbReference>
<dbReference type="InterPro" id="IPR000589">
    <property type="entry name" value="Ribosomal_uS15"/>
</dbReference>
<dbReference type="CDD" id="cd00353">
    <property type="entry name" value="Ribosomal_S15p_S13e"/>
    <property type="match status" value="1"/>
</dbReference>
<dbReference type="FunFam" id="1.10.287.10:FF:000003">
    <property type="entry name" value="40S ribosomal protein S13"/>
    <property type="match status" value="1"/>
</dbReference>
<keyword evidence="6" id="KW-1185">Reference proteome</keyword>
<dbReference type="Gramene" id="LPERR07G02730.1">
    <property type="protein sequence ID" value="LPERR07G02730.1"/>
    <property type="gene ID" value="LPERR07G02730"/>
</dbReference>
<dbReference type="AlphaFoldDB" id="A0A0D9WVH4"/>
<keyword evidence="3 4" id="KW-0687">Ribonucleoprotein</keyword>
<dbReference type="STRING" id="77586.A0A0D9WVH4"/>
<accession>A0A0D9WVH4</accession>
<evidence type="ECO:0000256" key="4">
    <source>
        <dbReference type="RuleBase" id="RU003919"/>
    </source>
</evidence>
<reference evidence="5 6" key="1">
    <citation type="submission" date="2012-08" db="EMBL/GenBank/DDBJ databases">
        <title>Oryza genome evolution.</title>
        <authorList>
            <person name="Wing R.A."/>
        </authorList>
    </citation>
    <scope>NUCLEOTIDE SEQUENCE</scope>
</reference>
<proteinExistence type="inferred from homology"/>
<protein>
    <recommendedName>
        <fullName evidence="7">Ribosomal protein S13/S15 N-terminal domain-containing protein</fullName>
    </recommendedName>
</protein>
<dbReference type="InterPro" id="IPR009068">
    <property type="entry name" value="uS15_NS1_RNA-bd_sf"/>
</dbReference>
<evidence type="ECO:0000256" key="2">
    <source>
        <dbReference type="ARBA" id="ARBA00022980"/>
    </source>
</evidence>
<evidence type="ECO:0000313" key="6">
    <source>
        <dbReference type="Proteomes" id="UP000032180"/>
    </source>
</evidence>
<dbReference type="GO" id="GO:0003735">
    <property type="term" value="F:structural constituent of ribosome"/>
    <property type="evidence" value="ECO:0007669"/>
    <property type="project" value="InterPro"/>
</dbReference>
<reference evidence="6" key="2">
    <citation type="submission" date="2013-12" db="EMBL/GenBank/DDBJ databases">
        <authorList>
            <person name="Yu Y."/>
            <person name="Lee S."/>
            <person name="de Baynast K."/>
            <person name="Wissotski M."/>
            <person name="Liu L."/>
            <person name="Talag J."/>
            <person name="Goicoechea J."/>
            <person name="Angelova A."/>
            <person name="Jetty R."/>
            <person name="Kudrna D."/>
            <person name="Golser W."/>
            <person name="Rivera L."/>
            <person name="Zhang J."/>
            <person name="Wing R."/>
        </authorList>
    </citation>
    <scope>NUCLEOTIDE SEQUENCE</scope>
</reference>
<dbReference type="GO" id="GO:0006412">
    <property type="term" value="P:translation"/>
    <property type="evidence" value="ECO:0007669"/>
    <property type="project" value="InterPro"/>
</dbReference>
<dbReference type="GO" id="GO:0005730">
    <property type="term" value="C:nucleolus"/>
    <property type="evidence" value="ECO:0007669"/>
    <property type="project" value="TreeGrafter"/>
</dbReference>
<dbReference type="Gene3D" id="1.10.287.10">
    <property type="entry name" value="S15/NS1, RNA-binding"/>
    <property type="match status" value="1"/>
</dbReference>
<dbReference type="PANTHER" id="PTHR11885:SF6">
    <property type="entry name" value="SMALL RIBOSOMAL SUBUNIT PROTEIN US15"/>
    <property type="match status" value="1"/>
</dbReference>
<dbReference type="Pfam" id="PF00312">
    <property type="entry name" value="Ribosomal_S15"/>
    <property type="match status" value="1"/>
</dbReference>
<sequence length="111" mass="12988">MKNITVGGRYDHEGCQAKKGQVLSQIGVVLRDQQGIPLVKSVTDNKIVCREIMEDLYFLINETVAIRKHLERNKKDKDSLFRIILVESRIRRVACYYKQTKKLPPAWKFIR</sequence>
<evidence type="ECO:0000256" key="3">
    <source>
        <dbReference type="ARBA" id="ARBA00023274"/>
    </source>
</evidence>
<dbReference type="SUPFAM" id="SSF47060">
    <property type="entry name" value="S15/NS1 RNA-binding domain"/>
    <property type="match status" value="1"/>
</dbReference>
<dbReference type="EnsemblPlants" id="LPERR07G02730.1">
    <property type="protein sequence ID" value="LPERR07G02730.1"/>
    <property type="gene ID" value="LPERR07G02730"/>
</dbReference>
<reference evidence="5" key="3">
    <citation type="submission" date="2015-04" db="UniProtKB">
        <authorList>
            <consortium name="EnsemblPlants"/>
        </authorList>
    </citation>
    <scope>IDENTIFICATION</scope>
</reference>
<organism evidence="5 6">
    <name type="scientific">Leersia perrieri</name>
    <dbReference type="NCBI Taxonomy" id="77586"/>
    <lineage>
        <taxon>Eukaryota</taxon>
        <taxon>Viridiplantae</taxon>
        <taxon>Streptophyta</taxon>
        <taxon>Embryophyta</taxon>
        <taxon>Tracheophyta</taxon>
        <taxon>Spermatophyta</taxon>
        <taxon>Magnoliopsida</taxon>
        <taxon>Liliopsida</taxon>
        <taxon>Poales</taxon>
        <taxon>Poaceae</taxon>
        <taxon>BOP clade</taxon>
        <taxon>Oryzoideae</taxon>
        <taxon>Oryzeae</taxon>
        <taxon>Oryzinae</taxon>
        <taxon>Leersia</taxon>
    </lineage>
</organism>
<dbReference type="PANTHER" id="PTHR11885">
    <property type="entry name" value="RIBOSOMAL PROTEIN S15P/S13E"/>
    <property type="match status" value="1"/>
</dbReference>